<dbReference type="AlphaFoldDB" id="A0A0B1RB54"/>
<gene>
    <name evidence="2" type="ORF">QU24_07055</name>
</gene>
<sequence>MIMAMMAACGLWGVSWMMGKRLDSGWGVLLPCAALPIFALWEPSFSQWRVVMIVALLLTVVMLFHHRLRHYLLLPSCLALAGGAAAITVNFHII</sequence>
<reference evidence="2 3" key="1">
    <citation type="submission" date="2014-11" db="EMBL/GenBank/DDBJ databases">
        <title>Genome sequencing of Pantoea rodasii ND03.</title>
        <authorList>
            <person name="Muhamad Yunos N.Y."/>
            <person name="Chan K.-G."/>
        </authorList>
    </citation>
    <scope>NUCLEOTIDE SEQUENCE [LARGE SCALE GENOMIC DNA]</scope>
    <source>
        <strain evidence="2 3">ND03</strain>
    </source>
</reference>
<accession>A0A0B1RB54</accession>
<protein>
    <submittedName>
        <fullName evidence="2">Membrane protein</fullName>
    </submittedName>
</protein>
<organism evidence="2 3">
    <name type="scientific">Pantoea rodasii</name>
    <dbReference type="NCBI Taxonomy" id="1076549"/>
    <lineage>
        <taxon>Bacteria</taxon>
        <taxon>Pseudomonadati</taxon>
        <taxon>Pseudomonadota</taxon>
        <taxon>Gammaproteobacteria</taxon>
        <taxon>Enterobacterales</taxon>
        <taxon>Erwiniaceae</taxon>
        <taxon>Pantoea</taxon>
    </lineage>
</organism>
<keyword evidence="1" id="KW-1133">Transmembrane helix</keyword>
<keyword evidence="1" id="KW-0472">Membrane</keyword>
<evidence type="ECO:0000313" key="3">
    <source>
        <dbReference type="Proteomes" id="UP000030853"/>
    </source>
</evidence>
<evidence type="ECO:0000256" key="1">
    <source>
        <dbReference type="SAM" id="Phobius"/>
    </source>
</evidence>
<dbReference type="Pfam" id="PF07256">
    <property type="entry name" value="DUF1435"/>
    <property type="match status" value="1"/>
</dbReference>
<name>A0A0B1RB54_9GAMM</name>
<dbReference type="Proteomes" id="UP000030853">
    <property type="component" value="Unassembled WGS sequence"/>
</dbReference>
<feature type="transmembrane region" description="Helical" evidence="1">
    <location>
        <begin position="49"/>
        <end position="65"/>
    </location>
</feature>
<dbReference type="InterPro" id="IPR009885">
    <property type="entry name" value="DUF1435"/>
</dbReference>
<feature type="transmembrane region" description="Helical" evidence="1">
    <location>
        <begin position="72"/>
        <end position="93"/>
    </location>
</feature>
<comment type="caution">
    <text evidence="2">The sequence shown here is derived from an EMBL/GenBank/DDBJ whole genome shotgun (WGS) entry which is preliminary data.</text>
</comment>
<dbReference type="EMBL" id="JTJJ01000027">
    <property type="protein sequence ID" value="KHJ68891.1"/>
    <property type="molecule type" value="Genomic_DNA"/>
</dbReference>
<dbReference type="RefSeq" id="WP_039329534.1">
    <property type="nucleotide sequence ID" value="NZ_JTJJ01000027.1"/>
</dbReference>
<keyword evidence="1" id="KW-0812">Transmembrane</keyword>
<proteinExistence type="predicted"/>
<evidence type="ECO:0000313" key="2">
    <source>
        <dbReference type="EMBL" id="KHJ68891.1"/>
    </source>
</evidence>